<reference evidence="7" key="2">
    <citation type="submission" date="2015-06" db="EMBL/GenBank/DDBJ databases">
        <title>Genome Sequence of Bacillus endophyticus and Analysis of its Companion Mechanism in the Ketogulonigenium vulgare-Bacillus strain Consortium.</title>
        <authorList>
            <person name="Jia N."/>
            <person name="Du J."/>
            <person name="Ding M.-Z."/>
            <person name="Gao F."/>
            <person name="Yuan Y.-J."/>
        </authorList>
    </citation>
    <scope>NUCLEOTIDE SEQUENCE [LARGE SCALE GENOMIC DNA]</scope>
    <source>
        <strain evidence="7">Hbe603</strain>
    </source>
</reference>
<evidence type="ECO:0000256" key="4">
    <source>
        <dbReference type="ARBA" id="ARBA00051722"/>
    </source>
</evidence>
<dbReference type="Gene3D" id="3.20.20.140">
    <property type="entry name" value="Metal-dependent hydrolases"/>
    <property type="match status" value="1"/>
</dbReference>
<reference evidence="6 7" key="1">
    <citation type="journal article" date="2015" name="PLoS ONE">
        <title>Genome Sequence of Bacillus endophyticus and Analysis of Its Companion Mechanism in the Ketogulonigenium vulgare-Bacillus Strain Consortium.</title>
        <authorList>
            <person name="Jia N."/>
            <person name="Du J."/>
            <person name="Ding M.Z."/>
            <person name="Gao F."/>
            <person name="Yuan Y.J."/>
        </authorList>
    </citation>
    <scope>NUCLEOTIDE SEQUENCE [LARGE SCALE GENOMIC DNA]</scope>
    <source>
        <strain evidence="6 7">Hbe603</strain>
    </source>
</reference>
<name>A0A0H4KBE1_9BACI</name>
<evidence type="ECO:0000313" key="7">
    <source>
        <dbReference type="Proteomes" id="UP000036202"/>
    </source>
</evidence>
<evidence type="ECO:0000256" key="1">
    <source>
        <dbReference type="ARBA" id="ARBA00005750"/>
    </source>
</evidence>
<dbReference type="Proteomes" id="UP000036202">
    <property type="component" value="Chromosome"/>
</dbReference>
<dbReference type="GO" id="GO:0030145">
    <property type="term" value="F:manganese ion binding"/>
    <property type="evidence" value="ECO:0007669"/>
    <property type="project" value="UniProtKB-UniRule"/>
</dbReference>
<organism evidence="6 7">
    <name type="scientific">Priestia filamentosa</name>
    <dbReference type="NCBI Taxonomy" id="1402861"/>
    <lineage>
        <taxon>Bacteria</taxon>
        <taxon>Bacillati</taxon>
        <taxon>Bacillota</taxon>
        <taxon>Bacilli</taxon>
        <taxon>Bacillales</taxon>
        <taxon>Bacillaceae</taxon>
        <taxon>Priestia</taxon>
    </lineage>
</organism>
<proteinExistence type="inferred from homology"/>
<accession>A0A231S9R2</accession>
<dbReference type="EMBL" id="CP011974">
    <property type="protein sequence ID" value="AKO91417.1"/>
    <property type="molecule type" value="Genomic_DNA"/>
</dbReference>
<dbReference type="PANTHER" id="PTHR39181">
    <property type="entry name" value="TYROSINE-PROTEIN PHOSPHATASE YWQE"/>
    <property type="match status" value="1"/>
</dbReference>
<dbReference type="OrthoDB" id="9788539at2"/>
<sequence length="244" mass="27643">MKMIDTNCLLMSHSKMKSCSNTEMISNAREMIQEGIKSAIVVVKNEEEALSVKELNRLLVKESLPLKLEIISLCEMNEALFYEVKQGNVYTLGKRESYVYIDYAVEQSQFEIEKILYDLQIKGIVPIIPNPETMEIFQSQPNLLYKYIKKGALSQISIASLLGKNGRKAKKFAVKFLNANLADLVGTAYMDEYISLQEGYDLIAKKIGESTAIKLQRNASSILVGESIIREEPERISSKRLFIL</sequence>
<evidence type="ECO:0000256" key="3">
    <source>
        <dbReference type="ARBA" id="ARBA00022912"/>
    </source>
</evidence>
<dbReference type="PANTHER" id="PTHR39181:SF1">
    <property type="entry name" value="TYROSINE-PROTEIN PHOSPHATASE YWQE"/>
    <property type="match status" value="1"/>
</dbReference>
<dbReference type="GO" id="GO:0004725">
    <property type="term" value="F:protein tyrosine phosphatase activity"/>
    <property type="evidence" value="ECO:0007669"/>
    <property type="project" value="UniProtKB-UniRule"/>
</dbReference>
<evidence type="ECO:0000256" key="5">
    <source>
        <dbReference type="PIRNR" id="PIRNR016557"/>
    </source>
</evidence>
<comment type="catalytic activity">
    <reaction evidence="4 5">
        <text>O-phospho-L-tyrosyl-[protein] + H2O = L-tyrosyl-[protein] + phosphate</text>
        <dbReference type="Rhea" id="RHEA:10684"/>
        <dbReference type="Rhea" id="RHEA-COMP:10136"/>
        <dbReference type="Rhea" id="RHEA-COMP:20101"/>
        <dbReference type="ChEBI" id="CHEBI:15377"/>
        <dbReference type="ChEBI" id="CHEBI:43474"/>
        <dbReference type="ChEBI" id="CHEBI:46858"/>
        <dbReference type="ChEBI" id="CHEBI:61978"/>
        <dbReference type="EC" id="3.1.3.48"/>
    </reaction>
</comment>
<dbReference type="InterPro" id="IPR016667">
    <property type="entry name" value="Caps_polysacc_synth_CpsB/CapC"/>
</dbReference>
<accession>A0A0H4KBE1</accession>
<comment type="similarity">
    <text evidence="1 5">Belongs to the metallo-dependent hydrolases superfamily. CpsB/CapC family.</text>
</comment>
<dbReference type="AlphaFoldDB" id="A0A0H4KBE1"/>
<dbReference type="PATRIC" id="fig|135735.6.peg.859"/>
<dbReference type="Pfam" id="PF19567">
    <property type="entry name" value="CpsB_CapC"/>
    <property type="match status" value="1"/>
</dbReference>
<dbReference type="KEGG" id="beo:BEH_04465"/>
<keyword evidence="3 5" id="KW-0904">Protein phosphatase</keyword>
<keyword evidence="2 5" id="KW-0378">Hydrolase</keyword>
<evidence type="ECO:0000256" key="2">
    <source>
        <dbReference type="ARBA" id="ARBA00022801"/>
    </source>
</evidence>
<gene>
    <name evidence="6" type="ORF">BEH_04465</name>
</gene>
<protein>
    <recommendedName>
        <fullName evidence="5">Tyrosine-protein phosphatase</fullName>
        <ecNumber evidence="5">3.1.3.48</ecNumber>
    </recommendedName>
</protein>
<keyword evidence="7" id="KW-1185">Reference proteome</keyword>
<dbReference type="EC" id="3.1.3.48" evidence="5"/>
<dbReference type="PIRSF" id="PIRSF016557">
    <property type="entry name" value="Caps_synth_CpsB"/>
    <property type="match status" value="1"/>
</dbReference>
<evidence type="ECO:0000313" key="6">
    <source>
        <dbReference type="EMBL" id="AKO91417.1"/>
    </source>
</evidence>